<dbReference type="InParanoid" id="Q551B8"/>
<evidence type="ECO:0000313" key="2">
    <source>
        <dbReference type="Proteomes" id="UP000002195"/>
    </source>
</evidence>
<organism evidence="1 2">
    <name type="scientific">Dictyostelium discoideum</name>
    <name type="common">Social amoeba</name>
    <dbReference type="NCBI Taxonomy" id="44689"/>
    <lineage>
        <taxon>Eukaryota</taxon>
        <taxon>Amoebozoa</taxon>
        <taxon>Evosea</taxon>
        <taxon>Eumycetozoa</taxon>
        <taxon>Dictyostelia</taxon>
        <taxon>Dictyosteliales</taxon>
        <taxon>Dictyosteliaceae</taxon>
        <taxon>Dictyostelium</taxon>
    </lineage>
</organism>
<dbReference type="Proteomes" id="UP000002195">
    <property type="component" value="Unassembled WGS sequence"/>
</dbReference>
<dbReference type="RefSeq" id="XP_643020.1">
    <property type="nucleotide sequence ID" value="XM_637928.1"/>
</dbReference>
<dbReference type="PaxDb" id="44689-DDB0202941"/>
<evidence type="ECO:0000313" key="1">
    <source>
        <dbReference type="EMBL" id="EAL69091.1"/>
    </source>
</evidence>
<reference evidence="1 2" key="1">
    <citation type="journal article" date="2005" name="Nature">
        <title>The genome of the social amoeba Dictyostelium discoideum.</title>
        <authorList>
            <consortium name="The Dictyostelium discoideum Sequencing Consortium"/>
            <person name="Eichinger L."/>
            <person name="Pachebat J.A."/>
            <person name="Glockner G."/>
            <person name="Rajandream M.A."/>
            <person name="Sucgang R."/>
            <person name="Berriman M."/>
            <person name="Song J."/>
            <person name="Olsen R."/>
            <person name="Szafranski K."/>
            <person name="Xu Q."/>
            <person name="Tunggal B."/>
            <person name="Kummerfeld S."/>
            <person name="Madera M."/>
            <person name="Konfortov B.A."/>
            <person name="Rivero F."/>
            <person name="Bankier A.T."/>
            <person name="Lehmann R."/>
            <person name="Hamlin N."/>
            <person name="Davies R."/>
            <person name="Gaudet P."/>
            <person name="Fey P."/>
            <person name="Pilcher K."/>
            <person name="Chen G."/>
            <person name="Saunders D."/>
            <person name="Sodergren E."/>
            <person name="Davis P."/>
            <person name="Kerhornou A."/>
            <person name="Nie X."/>
            <person name="Hall N."/>
            <person name="Anjard C."/>
            <person name="Hemphill L."/>
            <person name="Bason N."/>
            <person name="Farbrother P."/>
            <person name="Desany B."/>
            <person name="Just E."/>
            <person name="Morio T."/>
            <person name="Rost R."/>
            <person name="Churcher C."/>
            <person name="Cooper J."/>
            <person name="Haydock S."/>
            <person name="van Driessche N."/>
            <person name="Cronin A."/>
            <person name="Goodhead I."/>
            <person name="Muzny D."/>
            <person name="Mourier T."/>
            <person name="Pain A."/>
            <person name="Lu M."/>
            <person name="Harper D."/>
            <person name="Lindsay R."/>
            <person name="Hauser H."/>
            <person name="James K."/>
            <person name="Quiles M."/>
            <person name="Madan Babu M."/>
            <person name="Saito T."/>
            <person name="Buchrieser C."/>
            <person name="Wardroper A."/>
            <person name="Felder M."/>
            <person name="Thangavelu M."/>
            <person name="Johnson D."/>
            <person name="Knights A."/>
            <person name="Loulseged H."/>
            <person name="Mungall K."/>
            <person name="Oliver K."/>
            <person name="Price C."/>
            <person name="Quail M.A."/>
            <person name="Urushihara H."/>
            <person name="Hernandez J."/>
            <person name="Rabbinowitsch E."/>
            <person name="Steffen D."/>
            <person name="Sanders M."/>
            <person name="Ma J."/>
            <person name="Kohara Y."/>
            <person name="Sharp S."/>
            <person name="Simmonds M."/>
            <person name="Spiegler S."/>
            <person name="Tivey A."/>
            <person name="Sugano S."/>
            <person name="White B."/>
            <person name="Walker D."/>
            <person name="Woodward J."/>
            <person name="Winckler T."/>
            <person name="Tanaka Y."/>
            <person name="Shaulsky G."/>
            <person name="Schleicher M."/>
            <person name="Weinstock G."/>
            <person name="Rosenthal A."/>
            <person name="Cox E.C."/>
            <person name="Chisholm R.L."/>
            <person name="Gibbs R."/>
            <person name="Loomis W.F."/>
            <person name="Platzer M."/>
            <person name="Kay R.R."/>
            <person name="Williams J."/>
            <person name="Dear P.H."/>
            <person name="Noegel A.A."/>
            <person name="Barrell B."/>
            <person name="Kuspa A."/>
        </authorList>
    </citation>
    <scope>NUCLEOTIDE SEQUENCE [LARGE SCALE GENOMIC DNA]</scope>
    <source>
        <strain evidence="1 2">AX4</strain>
    </source>
</reference>
<name>Q551B8_DICDI</name>
<proteinExistence type="predicted"/>
<comment type="caution">
    <text evidence="1">The sequence shown here is derived from an EMBL/GenBank/DDBJ whole genome shotgun (WGS) entry which is preliminary data.</text>
</comment>
<gene>
    <name evidence="1" type="ORF">DDB_G0276667</name>
</gene>
<protein>
    <submittedName>
        <fullName evidence="1">Uncharacterized protein</fullName>
    </submittedName>
</protein>
<dbReference type="EMBL" id="AAFI02000018">
    <property type="protein sequence ID" value="EAL69091.1"/>
    <property type="molecule type" value="Genomic_DNA"/>
</dbReference>
<accession>Q551B8</accession>
<dbReference type="VEuPathDB" id="AmoebaDB:DDB_G0276667"/>
<dbReference type="HOGENOM" id="CLU_3243260_0_0_1"/>
<sequence>MWKPGTFGVWGEMYSVILKKEDWAAHHHLRNVYFFFDNDGDKY</sequence>
<dbReference type="KEGG" id="ddi:DDB_G0276667"/>
<dbReference type="GeneID" id="8620624"/>
<dbReference type="AlphaFoldDB" id="Q551B8"/>
<keyword evidence="2" id="KW-1185">Reference proteome</keyword>